<dbReference type="AlphaFoldDB" id="A0A7W9BUP2"/>
<reference evidence="1 2" key="1">
    <citation type="submission" date="2020-08" db="EMBL/GenBank/DDBJ databases">
        <title>Genomic Encyclopedia of Type Strains, Phase IV (KMG-IV): sequencing the most valuable type-strain genomes for metagenomic binning, comparative biology and taxonomic classification.</title>
        <authorList>
            <person name="Goeker M."/>
        </authorList>
    </citation>
    <scope>NUCLEOTIDE SEQUENCE [LARGE SCALE GENOMIC DNA]</scope>
    <source>
        <strain evidence="1 2">DSM 103336</strain>
    </source>
</reference>
<protein>
    <submittedName>
        <fullName evidence="1">Uncharacterized protein</fullName>
    </submittedName>
</protein>
<name>A0A7W9BUP2_9SPHN</name>
<proteinExistence type="predicted"/>
<gene>
    <name evidence="1" type="ORF">FHS99_002949</name>
</gene>
<dbReference type="EMBL" id="JACIJR010000007">
    <property type="protein sequence ID" value="MBB5730446.1"/>
    <property type="molecule type" value="Genomic_DNA"/>
</dbReference>
<evidence type="ECO:0000313" key="2">
    <source>
        <dbReference type="Proteomes" id="UP000546701"/>
    </source>
</evidence>
<comment type="caution">
    <text evidence="1">The sequence shown here is derived from an EMBL/GenBank/DDBJ whole genome shotgun (WGS) entry which is preliminary data.</text>
</comment>
<dbReference type="Proteomes" id="UP000546701">
    <property type="component" value="Unassembled WGS sequence"/>
</dbReference>
<sequence>MAWVRLKLVSEDREYTFNLTQVLWWEGYGDECEITLNGTGPIRVRVSHYEMELLTNSLPRTVGD</sequence>
<organism evidence="1 2">
    <name type="scientific">Sphingomonas prati</name>
    <dbReference type="NCBI Taxonomy" id="1843237"/>
    <lineage>
        <taxon>Bacteria</taxon>
        <taxon>Pseudomonadati</taxon>
        <taxon>Pseudomonadota</taxon>
        <taxon>Alphaproteobacteria</taxon>
        <taxon>Sphingomonadales</taxon>
        <taxon>Sphingomonadaceae</taxon>
        <taxon>Sphingomonas</taxon>
    </lineage>
</organism>
<keyword evidence="2" id="KW-1185">Reference proteome</keyword>
<accession>A0A7W9BUP2</accession>
<evidence type="ECO:0000313" key="1">
    <source>
        <dbReference type="EMBL" id="MBB5730446.1"/>
    </source>
</evidence>